<keyword evidence="1 3" id="KW-0853">WD repeat</keyword>
<gene>
    <name evidence="4" type="ORF">CTI12_AA162920</name>
</gene>
<dbReference type="Proteomes" id="UP000245207">
    <property type="component" value="Unassembled WGS sequence"/>
</dbReference>
<keyword evidence="2" id="KW-0677">Repeat</keyword>
<dbReference type="Gene3D" id="2.130.10.10">
    <property type="entry name" value="YVTN repeat-like/Quinoprotein amine dehydrogenase"/>
    <property type="match status" value="2"/>
</dbReference>
<dbReference type="PROSITE" id="PS50082">
    <property type="entry name" value="WD_REPEATS_2"/>
    <property type="match status" value="2"/>
</dbReference>
<reference evidence="4 5" key="1">
    <citation type="journal article" date="2018" name="Mol. Plant">
        <title>The genome of Artemisia annua provides insight into the evolution of Asteraceae family and artemisinin biosynthesis.</title>
        <authorList>
            <person name="Shen Q."/>
            <person name="Zhang L."/>
            <person name="Liao Z."/>
            <person name="Wang S."/>
            <person name="Yan T."/>
            <person name="Shi P."/>
            <person name="Liu M."/>
            <person name="Fu X."/>
            <person name="Pan Q."/>
            <person name="Wang Y."/>
            <person name="Lv Z."/>
            <person name="Lu X."/>
            <person name="Zhang F."/>
            <person name="Jiang W."/>
            <person name="Ma Y."/>
            <person name="Chen M."/>
            <person name="Hao X."/>
            <person name="Li L."/>
            <person name="Tang Y."/>
            <person name="Lv G."/>
            <person name="Zhou Y."/>
            <person name="Sun X."/>
            <person name="Brodelius P.E."/>
            <person name="Rose J.K.C."/>
            <person name="Tang K."/>
        </authorList>
    </citation>
    <scope>NUCLEOTIDE SEQUENCE [LARGE SCALE GENOMIC DNA]</scope>
    <source>
        <strain evidence="5">cv. Huhao1</strain>
        <tissue evidence="4">Leaf</tissue>
    </source>
</reference>
<dbReference type="InterPro" id="IPR019775">
    <property type="entry name" value="WD40_repeat_CS"/>
</dbReference>
<evidence type="ECO:0000256" key="3">
    <source>
        <dbReference type="PROSITE-ProRule" id="PRU00221"/>
    </source>
</evidence>
<dbReference type="InterPro" id="IPR001680">
    <property type="entry name" value="WD40_rpt"/>
</dbReference>
<dbReference type="InterPro" id="IPR045227">
    <property type="entry name" value="WDR18/Ipi3/RID3"/>
</dbReference>
<sequence length="357" mass="38527">MSLLPTTPEIVLIASPDGPITAYDPYTGAVLARFSGSQCPRNGITVISNNQFACSHVSDTGVGYIHLYNWWSRSCVQSIHLPEPVAPLVATNDGSYIFSGGVSGHIQSVLVPSGDLIRSVSAHEKPVSCIVISCDESLVISGSDDGTIAIIPILLLLDVSLDPESGCSSFTRFTGHELSVTGLTTGMGVMISSSLDWTCKVWNIVKGTHLQTVKFQGEMMCSVLDPSETQLYAGGMDGTIYRKDLKVETRKQVASGGEVVVWGRKHDAAVVAMDMLNYGQSLLTVSENGQIHVWEAEGATEVAEMEEAFKAAVEDRGRVTSNLESAIEIHKKLMELMLKEANAIAEFEESIRKQMNI</sequence>
<dbReference type="GO" id="GO:0120330">
    <property type="term" value="C:rixosome complex"/>
    <property type="evidence" value="ECO:0007669"/>
    <property type="project" value="TreeGrafter"/>
</dbReference>
<dbReference type="OrthoDB" id="756370at2759"/>
<evidence type="ECO:0000256" key="1">
    <source>
        <dbReference type="ARBA" id="ARBA00022574"/>
    </source>
</evidence>
<dbReference type="InterPro" id="IPR011047">
    <property type="entry name" value="Quinoprotein_ADH-like_sf"/>
</dbReference>
<evidence type="ECO:0000256" key="2">
    <source>
        <dbReference type="ARBA" id="ARBA00022737"/>
    </source>
</evidence>
<dbReference type="SUPFAM" id="SSF50998">
    <property type="entry name" value="Quinoprotein alcohol dehydrogenase-like"/>
    <property type="match status" value="1"/>
</dbReference>
<dbReference type="STRING" id="35608.A0A2U1PEC4"/>
<dbReference type="AlphaFoldDB" id="A0A2U1PEC4"/>
<dbReference type="EMBL" id="PKPP01001264">
    <property type="protein sequence ID" value="PWA84128.1"/>
    <property type="molecule type" value="Genomic_DNA"/>
</dbReference>
<accession>A0A2U1PEC4</accession>
<keyword evidence="5" id="KW-1185">Reference proteome</keyword>
<name>A0A2U1PEC4_ARTAN</name>
<dbReference type="PANTHER" id="PTHR18763:SF3">
    <property type="entry name" value="OS09G0477800 PROTEIN"/>
    <property type="match status" value="1"/>
</dbReference>
<organism evidence="4 5">
    <name type="scientific">Artemisia annua</name>
    <name type="common">Sweet wormwood</name>
    <dbReference type="NCBI Taxonomy" id="35608"/>
    <lineage>
        <taxon>Eukaryota</taxon>
        <taxon>Viridiplantae</taxon>
        <taxon>Streptophyta</taxon>
        <taxon>Embryophyta</taxon>
        <taxon>Tracheophyta</taxon>
        <taxon>Spermatophyta</taxon>
        <taxon>Magnoliopsida</taxon>
        <taxon>eudicotyledons</taxon>
        <taxon>Gunneridae</taxon>
        <taxon>Pentapetalae</taxon>
        <taxon>asterids</taxon>
        <taxon>campanulids</taxon>
        <taxon>Asterales</taxon>
        <taxon>Asteraceae</taxon>
        <taxon>Asteroideae</taxon>
        <taxon>Anthemideae</taxon>
        <taxon>Artemisiinae</taxon>
        <taxon>Artemisia</taxon>
    </lineage>
</organism>
<dbReference type="Pfam" id="PF00400">
    <property type="entry name" value="WD40"/>
    <property type="match status" value="2"/>
</dbReference>
<protein>
    <submittedName>
        <fullName evidence="4">Uncharacterized protein</fullName>
    </submittedName>
</protein>
<dbReference type="PROSITE" id="PS00678">
    <property type="entry name" value="WD_REPEATS_1"/>
    <property type="match status" value="1"/>
</dbReference>
<dbReference type="GO" id="GO:0005656">
    <property type="term" value="C:nuclear pre-replicative complex"/>
    <property type="evidence" value="ECO:0007669"/>
    <property type="project" value="TreeGrafter"/>
</dbReference>
<feature type="repeat" description="WD" evidence="3">
    <location>
        <begin position="263"/>
        <end position="304"/>
    </location>
</feature>
<evidence type="ECO:0000313" key="4">
    <source>
        <dbReference type="EMBL" id="PWA84128.1"/>
    </source>
</evidence>
<feature type="repeat" description="WD" evidence="3">
    <location>
        <begin position="120"/>
        <end position="150"/>
    </location>
</feature>
<dbReference type="InterPro" id="IPR015943">
    <property type="entry name" value="WD40/YVTN_repeat-like_dom_sf"/>
</dbReference>
<dbReference type="SMART" id="SM00320">
    <property type="entry name" value="WD40"/>
    <property type="match status" value="4"/>
</dbReference>
<evidence type="ECO:0000313" key="5">
    <source>
        <dbReference type="Proteomes" id="UP000245207"/>
    </source>
</evidence>
<dbReference type="GO" id="GO:0006261">
    <property type="term" value="P:DNA-templated DNA replication"/>
    <property type="evidence" value="ECO:0007669"/>
    <property type="project" value="TreeGrafter"/>
</dbReference>
<dbReference type="PANTHER" id="PTHR18763">
    <property type="entry name" value="WD-REPEAT PROTEIN 18"/>
    <property type="match status" value="1"/>
</dbReference>
<comment type="caution">
    <text evidence="4">The sequence shown here is derived from an EMBL/GenBank/DDBJ whole genome shotgun (WGS) entry which is preliminary data.</text>
</comment>
<dbReference type="GO" id="GO:0006364">
    <property type="term" value="P:rRNA processing"/>
    <property type="evidence" value="ECO:0007669"/>
    <property type="project" value="TreeGrafter"/>
</dbReference>
<proteinExistence type="predicted"/>